<evidence type="ECO:0000256" key="1">
    <source>
        <dbReference type="ARBA" id="ARBA00007504"/>
    </source>
</evidence>
<accession>A0A2U2XDA0</accession>
<dbReference type="CDD" id="cd17992">
    <property type="entry name" value="DEXHc_RecG"/>
    <property type="match status" value="1"/>
</dbReference>
<evidence type="ECO:0000256" key="11">
    <source>
        <dbReference type="ARBA" id="ARBA00023235"/>
    </source>
</evidence>
<dbReference type="SMART" id="SM00490">
    <property type="entry name" value="HELICc"/>
    <property type="match status" value="1"/>
</dbReference>
<dbReference type="NCBIfam" id="TIGR00643">
    <property type="entry name" value="recG"/>
    <property type="match status" value="1"/>
</dbReference>
<reference evidence="18 19" key="2">
    <citation type="submission" date="2018-05" db="EMBL/GenBank/DDBJ databases">
        <authorList>
            <person name="Lanie J.A."/>
            <person name="Ng W.-L."/>
            <person name="Kazmierczak K.M."/>
            <person name="Andrzejewski T.M."/>
            <person name="Davidsen T.M."/>
            <person name="Wayne K.J."/>
            <person name="Tettelin H."/>
            <person name="Glass J.I."/>
            <person name="Rusch D."/>
            <person name="Podicherti R."/>
            <person name="Tsui H.-C.T."/>
            <person name="Winkler M.E."/>
        </authorList>
    </citation>
    <scope>NUCLEOTIDE SEQUENCE [LARGE SCALE GENOMIC DNA]</scope>
    <source>
        <strain evidence="18 19">C305</strain>
    </source>
</reference>
<feature type="domain" description="Helicase ATP-binding" evidence="16">
    <location>
        <begin position="283"/>
        <end position="445"/>
    </location>
</feature>
<protein>
    <recommendedName>
        <fullName evidence="2 15">ATP-dependent DNA helicase RecG</fullName>
        <ecNumber evidence="13 15">5.6.2.4</ecNumber>
    </recommendedName>
</protein>
<dbReference type="InterPro" id="IPR001650">
    <property type="entry name" value="Helicase_C-like"/>
</dbReference>
<evidence type="ECO:0000256" key="7">
    <source>
        <dbReference type="ARBA" id="ARBA00022840"/>
    </source>
</evidence>
<dbReference type="GO" id="GO:0005524">
    <property type="term" value="F:ATP binding"/>
    <property type="evidence" value="ECO:0007669"/>
    <property type="project" value="UniProtKB-KW"/>
</dbReference>
<dbReference type="Pfam" id="PF17191">
    <property type="entry name" value="RecG_wedge"/>
    <property type="match status" value="1"/>
</dbReference>
<dbReference type="InterPro" id="IPR011545">
    <property type="entry name" value="DEAD/DEAH_box_helicase_dom"/>
</dbReference>
<comment type="catalytic activity">
    <reaction evidence="12 15">
        <text>Couples ATP hydrolysis with the unwinding of duplex DNA by translocating in the 3'-5' direction.</text>
        <dbReference type="EC" id="5.6.2.4"/>
    </reaction>
</comment>
<gene>
    <name evidence="18" type="ORF">DIT68_06625</name>
</gene>
<comment type="similarity">
    <text evidence="1 15">Belongs to the helicase family. RecG subfamily.</text>
</comment>
<evidence type="ECO:0000256" key="3">
    <source>
        <dbReference type="ARBA" id="ARBA00022741"/>
    </source>
</evidence>
<comment type="function">
    <text evidence="15">Plays a critical role in recombination and DNA repair. Helps process Holliday junction intermediates to mature products by catalyzing branch migration. Has replication fork regression activity, unwinds stalled or blocked replication forks to make a HJ that can be resolved. Has a DNA unwinding activity characteristic of a DNA helicase with 3'-5' polarity.</text>
</comment>
<comment type="catalytic activity">
    <reaction evidence="14 15">
        <text>ATP + H2O = ADP + phosphate + H(+)</text>
        <dbReference type="Rhea" id="RHEA:13065"/>
        <dbReference type="ChEBI" id="CHEBI:15377"/>
        <dbReference type="ChEBI" id="CHEBI:15378"/>
        <dbReference type="ChEBI" id="CHEBI:30616"/>
        <dbReference type="ChEBI" id="CHEBI:43474"/>
        <dbReference type="ChEBI" id="CHEBI:456216"/>
        <dbReference type="EC" id="5.6.2.4"/>
    </reaction>
</comment>
<evidence type="ECO:0000256" key="13">
    <source>
        <dbReference type="ARBA" id="ARBA00034808"/>
    </source>
</evidence>
<dbReference type="GO" id="GO:0016887">
    <property type="term" value="F:ATP hydrolysis activity"/>
    <property type="evidence" value="ECO:0007669"/>
    <property type="project" value="RHEA"/>
</dbReference>
<comment type="caution">
    <text evidence="18">The sequence shown here is derived from an EMBL/GenBank/DDBJ whole genome shotgun (WGS) entry which is preliminary data.</text>
</comment>
<evidence type="ECO:0000256" key="4">
    <source>
        <dbReference type="ARBA" id="ARBA00022763"/>
    </source>
</evidence>
<dbReference type="InterPro" id="IPR012340">
    <property type="entry name" value="NA-bd_OB-fold"/>
</dbReference>
<dbReference type="InterPro" id="IPR045562">
    <property type="entry name" value="RecG_dom3_C"/>
</dbReference>
<evidence type="ECO:0000256" key="12">
    <source>
        <dbReference type="ARBA" id="ARBA00034617"/>
    </source>
</evidence>
<dbReference type="InterPro" id="IPR047112">
    <property type="entry name" value="RecG/Mfd"/>
</dbReference>
<reference evidence="18 19" key="1">
    <citation type="submission" date="2018-05" db="EMBL/GenBank/DDBJ databases">
        <title>Brumimicrobium oceani sp. nov., isolated from coastal sediment.</title>
        <authorList>
            <person name="Kou Y."/>
        </authorList>
    </citation>
    <scope>NUCLEOTIDE SEQUENCE [LARGE SCALE GENOMIC DNA]</scope>
    <source>
        <strain evidence="18 19">C305</strain>
    </source>
</reference>
<dbReference type="NCBIfam" id="NF008168">
    <property type="entry name" value="PRK10917.2-2"/>
    <property type="match status" value="1"/>
</dbReference>
<evidence type="ECO:0000256" key="14">
    <source>
        <dbReference type="ARBA" id="ARBA00048988"/>
    </source>
</evidence>
<evidence type="ECO:0000313" key="19">
    <source>
        <dbReference type="Proteomes" id="UP000245370"/>
    </source>
</evidence>
<dbReference type="SUPFAM" id="SSF50249">
    <property type="entry name" value="Nucleic acid-binding proteins"/>
    <property type="match status" value="1"/>
</dbReference>
<dbReference type="Gene3D" id="3.40.50.300">
    <property type="entry name" value="P-loop containing nucleotide triphosphate hydrolases"/>
    <property type="match status" value="2"/>
</dbReference>
<dbReference type="GO" id="GO:0006281">
    <property type="term" value="P:DNA repair"/>
    <property type="evidence" value="ECO:0007669"/>
    <property type="project" value="UniProtKB-UniRule"/>
</dbReference>
<keyword evidence="9 15" id="KW-0233">DNA recombination</keyword>
<name>A0A2U2XDA0_9FLAO</name>
<dbReference type="InterPro" id="IPR027417">
    <property type="entry name" value="P-loop_NTPase"/>
</dbReference>
<dbReference type="PROSITE" id="PS51194">
    <property type="entry name" value="HELICASE_CTER"/>
    <property type="match status" value="1"/>
</dbReference>
<dbReference type="InterPro" id="IPR033454">
    <property type="entry name" value="RecG_wedge"/>
</dbReference>
<evidence type="ECO:0000256" key="8">
    <source>
        <dbReference type="ARBA" id="ARBA00023125"/>
    </source>
</evidence>
<keyword evidence="10 15" id="KW-0234">DNA repair</keyword>
<dbReference type="Pfam" id="PF00270">
    <property type="entry name" value="DEAD"/>
    <property type="match status" value="1"/>
</dbReference>
<keyword evidence="3 15" id="KW-0547">Nucleotide-binding</keyword>
<evidence type="ECO:0000256" key="5">
    <source>
        <dbReference type="ARBA" id="ARBA00022801"/>
    </source>
</evidence>
<evidence type="ECO:0000256" key="6">
    <source>
        <dbReference type="ARBA" id="ARBA00022806"/>
    </source>
</evidence>
<dbReference type="CDD" id="cd04488">
    <property type="entry name" value="RecG_wedge_OBF"/>
    <property type="match status" value="1"/>
</dbReference>
<evidence type="ECO:0000256" key="15">
    <source>
        <dbReference type="RuleBase" id="RU363016"/>
    </source>
</evidence>
<evidence type="ECO:0000259" key="17">
    <source>
        <dbReference type="PROSITE" id="PS51194"/>
    </source>
</evidence>
<evidence type="ECO:0000256" key="10">
    <source>
        <dbReference type="ARBA" id="ARBA00023204"/>
    </source>
</evidence>
<dbReference type="OrthoDB" id="9804325at2"/>
<keyword evidence="4 15" id="KW-0227">DNA damage</keyword>
<dbReference type="Pfam" id="PF19833">
    <property type="entry name" value="RecG_dom3_C"/>
    <property type="match status" value="1"/>
</dbReference>
<keyword evidence="19" id="KW-1185">Reference proteome</keyword>
<evidence type="ECO:0000256" key="9">
    <source>
        <dbReference type="ARBA" id="ARBA00023172"/>
    </source>
</evidence>
<dbReference type="PROSITE" id="PS51192">
    <property type="entry name" value="HELICASE_ATP_BIND_1"/>
    <property type="match status" value="1"/>
</dbReference>
<dbReference type="SUPFAM" id="SSF52540">
    <property type="entry name" value="P-loop containing nucleoside triphosphate hydrolases"/>
    <property type="match status" value="2"/>
</dbReference>
<dbReference type="EC" id="5.6.2.4" evidence="13 15"/>
<proteinExistence type="inferred from homology"/>
<keyword evidence="6 15" id="KW-0347">Helicase</keyword>
<dbReference type="EMBL" id="QFRJ01000004">
    <property type="protein sequence ID" value="PWH85762.1"/>
    <property type="molecule type" value="Genomic_DNA"/>
</dbReference>
<dbReference type="PANTHER" id="PTHR47964:SF1">
    <property type="entry name" value="ATP-DEPENDENT DNA HELICASE HOMOLOG RECG, CHLOROPLASTIC"/>
    <property type="match status" value="1"/>
</dbReference>
<dbReference type="RefSeq" id="WP_109359041.1">
    <property type="nucleotide sequence ID" value="NZ_QFRJ01000004.1"/>
</dbReference>
<dbReference type="PANTHER" id="PTHR47964">
    <property type="entry name" value="ATP-DEPENDENT DNA HELICASE HOMOLOG RECG, CHLOROPLASTIC"/>
    <property type="match status" value="1"/>
</dbReference>
<feature type="domain" description="Helicase C-terminal" evidence="17">
    <location>
        <begin position="470"/>
        <end position="631"/>
    </location>
</feature>
<dbReference type="GO" id="GO:0043138">
    <property type="term" value="F:3'-5' DNA helicase activity"/>
    <property type="evidence" value="ECO:0007669"/>
    <property type="project" value="UniProtKB-EC"/>
</dbReference>
<sequence>MEYLINTPIEYLKGVGAERGNVLRMEAGIDKMWDLLNYFPFRYVNRSNYARIVDIPSYEGQSIQLKGTIKGVREIGTGRGKRLQATFQDQSGVIDLVWFKGAKWIKNKLTPGVLFRVYGKPARFGSNWNIAHPEITPFEQVAHEKGLQPIYNSTDKLTKKGLHSNGIEKLTYQLASTSRGKIPEILPQEIIEEYRLISRDEAYHLIHIPKTAEDIQKAQMRIKFEELLFLQLELLLRKNANTEKSEGFAFGKTGPYFDEFYKNHIPFELTNAQKRVVKEIRKDLRKGIHMNRLLQGDVGSGKTLVALLSMLFGIGNGYQSALMAPTEILAQQHFKTIEELLAPLDVKVALLTGSVKKKDRVGLFEELESGEIDILIGTHALLEPTVKFKNLGLVVIDEQHRFGVAQRARLWRKNTKPPHILIMTATPIPRTLAMTFYGDLDVSVIDELPPGRKPINTMHFFDKSRLRVFDLIKNEIALGRQVYIVYPLIQESETMDYKNLMEGYEAVSRTFPRPNYQISIVHGQMKAEDKAFEMDQFAKGNTHIMVATTVIEVGVNVPNASVMIIESSERFGLSQLHQLRGRVGRGAEKSYCILMTGDKLSQEGKKRIQTMVSTNDGFKIAEVDLEIRGPGDIMGTQQSGIMNLNLANLAKDGQLVSAARETARHILKEDPKIRLGKHRGLRTELKRQLKSRPNWSKIS</sequence>
<organism evidence="18 19">
    <name type="scientific">Brumimicrobium oceani</name>
    <dbReference type="NCBI Taxonomy" id="2100725"/>
    <lineage>
        <taxon>Bacteria</taxon>
        <taxon>Pseudomonadati</taxon>
        <taxon>Bacteroidota</taxon>
        <taxon>Flavobacteriia</taxon>
        <taxon>Flavobacteriales</taxon>
        <taxon>Crocinitomicaceae</taxon>
        <taxon>Brumimicrobium</taxon>
    </lineage>
</organism>
<dbReference type="AlphaFoldDB" id="A0A2U2XDA0"/>
<dbReference type="InterPro" id="IPR014001">
    <property type="entry name" value="Helicase_ATP-bd"/>
</dbReference>
<evidence type="ECO:0000259" key="16">
    <source>
        <dbReference type="PROSITE" id="PS51192"/>
    </source>
</evidence>
<dbReference type="Pfam" id="PF00271">
    <property type="entry name" value="Helicase_C"/>
    <property type="match status" value="1"/>
</dbReference>
<dbReference type="InterPro" id="IPR004609">
    <property type="entry name" value="ATP-dep_DNA_helicase_RecG"/>
</dbReference>
<keyword evidence="7 15" id="KW-0067">ATP-binding</keyword>
<dbReference type="GO" id="GO:0006310">
    <property type="term" value="P:DNA recombination"/>
    <property type="evidence" value="ECO:0007669"/>
    <property type="project" value="UniProtKB-UniRule"/>
</dbReference>
<keyword evidence="8" id="KW-0238">DNA-binding</keyword>
<evidence type="ECO:0000256" key="2">
    <source>
        <dbReference type="ARBA" id="ARBA00017846"/>
    </source>
</evidence>
<dbReference type="Proteomes" id="UP000245370">
    <property type="component" value="Unassembled WGS sequence"/>
</dbReference>
<evidence type="ECO:0000313" key="18">
    <source>
        <dbReference type="EMBL" id="PWH85762.1"/>
    </source>
</evidence>
<dbReference type="GO" id="GO:0003677">
    <property type="term" value="F:DNA binding"/>
    <property type="evidence" value="ECO:0007669"/>
    <property type="project" value="UniProtKB-KW"/>
</dbReference>
<dbReference type="NCBIfam" id="NF008165">
    <property type="entry name" value="PRK10917.1-3"/>
    <property type="match status" value="1"/>
</dbReference>
<keyword evidence="11" id="KW-0413">Isomerase</keyword>
<dbReference type="Gene3D" id="2.40.50.140">
    <property type="entry name" value="Nucleic acid-binding proteins"/>
    <property type="match status" value="1"/>
</dbReference>
<dbReference type="SMART" id="SM00487">
    <property type="entry name" value="DEXDc"/>
    <property type="match status" value="1"/>
</dbReference>
<keyword evidence="5 15" id="KW-0378">Hydrolase</keyword>